<proteinExistence type="predicted"/>
<dbReference type="Proteomes" id="UP000015102">
    <property type="component" value="Unassembled WGS sequence"/>
</dbReference>
<dbReference type="EMBL" id="CAQQ02175767">
    <property type="status" value="NOT_ANNOTATED_CDS"/>
    <property type="molecule type" value="Genomic_DNA"/>
</dbReference>
<evidence type="ECO:0000313" key="2">
    <source>
        <dbReference type="Proteomes" id="UP000015102"/>
    </source>
</evidence>
<dbReference type="AlphaFoldDB" id="T1GL55"/>
<accession>T1GL55</accession>
<dbReference type="EnsemblMetazoa" id="MESCA004245-RA">
    <property type="protein sequence ID" value="MESCA004245-PA"/>
    <property type="gene ID" value="MESCA004245"/>
</dbReference>
<evidence type="ECO:0000313" key="1">
    <source>
        <dbReference type="EnsemblMetazoa" id="MESCA004245-PA"/>
    </source>
</evidence>
<reference evidence="1" key="2">
    <citation type="submission" date="2015-06" db="UniProtKB">
        <authorList>
            <consortium name="EnsemblMetazoa"/>
        </authorList>
    </citation>
    <scope>IDENTIFICATION</scope>
</reference>
<organism evidence="1 2">
    <name type="scientific">Megaselia scalaris</name>
    <name type="common">Humpbacked fly</name>
    <name type="synonym">Phora scalaris</name>
    <dbReference type="NCBI Taxonomy" id="36166"/>
    <lineage>
        <taxon>Eukaryota</taxon>
        <taxon>Metazoa</taxon>
        <taxon>Ecdysozoa</taxon>
        <taxon>Arthropoda</taxon>
        <taxon>Hexapoda</taxon>
        <taxon>Insecta</taxon>
        <taxon>Pterygota</taxon>
        <taxon>Neoptera</taxon>
        <taxon>Endopterygota</taxon>
        <taxon>Diptera</taxon>
        <taxon>Brachycera</taxon>
        <taxon>Muscomorpha</taxon>
        <taxon>Platypezoidea</taxon>
        <taxon>Phoridae</taxon>
        <taxon>Megaseliini</taxon>
        <taxon>Megaselia</taxon>
    </lineage>
</organism>
<reference evidence="2" key="1">
    <citation type="submission" date="2013-02" db="EMBL/GenBank/DDBJ databases">
        <authorList>
            <person name="Hughes D."/>
        </authorList>
    </citation>
    <scope>NUCLEOTIDE SEQUENCE</scope>
    <source>
        <strain>Durham</strain>
        <strain evidence="2">NC isolate 2 -- Noor lab</strain>
    </source>
</reference>
<name>T1GL55_MEGSC</name>
<sequence length="80" mass="9504">MERRKNANRGEGKYNLPYSQNRRQERKILCERLKPVIRSIGSYQCGFMPSRGTSYQTLRQILEKTEEFSSEPVWNPKEAH</sequence>
<protein>
    <submittedName>
        <fullName evidence="1">Uncharacterized protein</fullName>
    </submittedName>
</protein>
<keyword evidence="2" id="KW-1185">Reference proteome</keyword>
<dbReference type="HOGENOM" id="CLU_2592519_0_0_1"/>